<keyword evidence="2" id="KW-0472">Membrane</keyword>
<evidence type="ECO:0000313" key="4">
    <source>
        <dbReference type="Proteomes" id="UP000005510"/>
    </source>
</evidence>
<dbReference type="Proteomes" id="UP000005510">
    <property type="component" value="Unassembled WGS sequence"/>
</dbReference>
<evidence type="ECO:0000313" key="3">
    <source>
        <dbReference type="EMBL" id="EEC95965.1"/>
    </source>
</evidence>
<evidence type="ECO:0000256" key="1">
    <source>
        <dbReference type="SAM" id="MobiDB-lite"/>
    </source>
</evidence>
<feature type="region of interest" description="Disordered" evidence="1">
    <location>
        <begin position="1"/>
        <end position="24"/>
    </location>
</feature>
<reference evidence="3 4" key="1">
    <citation type="submission" date="2008-10" db="EMBL/GenBank/DDBJ databases">
        <title>Draft genome sequence of Parabacteroides johnsonii (DSM 18315).</title>
        <authorList>
            <person name="Sudarsanam P."/>
            <person name="Ley R."/>
            <person name="Guruge J."/>
            <person name="Turnbaugh P.J."/>
            <person name="Mahowald M."/>
            <person name="Liep D."/>
            <person name="Gordon J."/>
        </authorList>
    </citation>
    <scope>NUCLEOTIDE SEQUENCE [LARGE SCALE GENOMIC DNA]</scope>
    <source>
        <strain evidence="3 4">DSM 18315</strain>
    </source>
</reference>
<dbReference type="EMBL" id="ABYH01000289">
    <property type="protein sequence ID" value="EEC95965.1"/>
    <property type="molecule type" value="Genomic_DNA"/>
</dbReference>
<feature type="compositionally biased region" description="Basic and acidic residues" evidence="1">
    <location>
        <begin position="1"/>
        <end position="10"/>
    </location>
</feature>
<sequence>MLNRMKDRGKPKINNTQNNSSDSNTFPLIGFAMNDNAPWMIEYMHQRVIMPANTVQDRRSVLLSFLIVFFILLVVFVILEYKLRGWYWMKK</sequence>
<dbReference type="HOGENOM" id="CLU_2424257_0_0_10"/>
<organism evidence="3 4">
    <name type="scientific">Parabacteroides johnsonii DSM 18315</name>
    <dbReference type="NCBI Taxonomy" id="537006"/>
    <lineage>
        <taxon>Bacteria</taxon>
        <taxon>Pseudomonadati</taxon>
        <taxon>Bacteroidota</taxon>
        <taxon>Bacteroidia</taxon>
        <taxon>Bacteroidales</taxon>
        <taxon>Tannerellaceae</taxon>
        <taxon>Parabacteroides</taxon>
    </lineage>
</organism>
<gene>
    <name evidence="3" type="ORF">PRABACTJOHN_02657</name>
</gene>
<name>B7BC88_9BACT</name>
<keyword evidence="2" id="KW-1133">Transmembrane helix</keyword>
<accession>B7BC88</accession>
<evidence type="ECO:0000256" key="2">
    <source>
        <dbReference type="SAM" id="Phobius"/>
    </source>
</evidence>
<reference evidence="3 4" key="2">
    <citation type="submission" date="2008-10" db="EMBL/GenBank/DDBJ databases">
        <authorList>
            <person name="Fulton L."/>
            <person name="Clifton S."/>
            <person name="Fulton B."/>
            <person name="Xu J."/>
            <person name="Minx P."/>
            <person name="Pepin K.H."/>
            <person name="Johnson M."/>
            <person name="Bhonagiri V."/>
            <person name="Nash W.E."/>
            <person name="Mardis E.R."/>
            <person name="Wilson R.K."/>
        </authorList>
    </citation>
    <scope>NUCLEOTIDE SEQUENCE [LARGE SCALE GENOMIC DNA]</scope>
    <source>
        <strain evidence="3 4">DSM 18315</strain>
    </source>
</reference>
<dbReference type="AlphaFoldDB" id="B7BC88"/>
<feature type="transmembrane region" description="Helical" evidence="2">
    <location>
        <begin position="60"/>
        <end position="79"/>
    </location>
</feature>
<feature type="compositionally biased region" description="Low complexity" evidence="1">
    <location>
        <begin position="14"/>
        <end position="24"/>
    </location>
</feature>
<proteinExistence type="predicted"/>
<keyword evidence="2" id="KW-0812">Transmembrane</keyword>
<protein>
    <submittedName>
        <fullName evidence="3">Uncharacterized protein</fullName>
    </submittedName>
</protein>
<comment type="caution">
    <text evidence="3">The sequence shown here is derived from an EMBL/GenBank/DDBJ whole genome shotgun (WGS) entry which is preliminary data.</text>
</comment>
<dbReference type="STRING" id="537006.PRABACTJOHN_02657"/>